<protein>
    <submittedName>
        <fullName evidence="3">Argonaute-like protein</fullName>
    </submittedName>
</protein>
<dbReference type="InterPro" id="IPR036085">
    <property type="entry name" value="PAZ_dom_sf"/>
</dbReference>
<evidence type="ECO:0000313" key="4">
    <source>
        <dbReference type="Proteomes" id="UP000076722"/>
    </source>
</evidence>
<organism evidence="3 4">
    <name type="scientific">Sistotremastrum niveocremeum HHB9708</name>
    <dbReference type="NCBI Taxonomy" id="1314777"/>
    <lineage>
        <taxon>Eukaryota</taxon>
        <taxon>Fungi</taxon>
        <taxon>Dikarya</taxon>
        <taxon>Basidiomycota</taxon>
        <taxon>Agaricomycotina</taxon>
        <taxon>Agaricomycetes</taxon>
        <taxon>Sistotremastrales</taxon>
        <taxon>Sistotremastraceae</taxon>
        <taxon>Sertulicium</taxon>
        <taxon>Sertulicium niveocremeum</taxon>
    </lineage>
</organism>
<dbReference type="CDD" id="cd02846">
    <property type="entry name" value="PAZ_argonaute_like"/>
    <property type="match status" value="1"/>
</dbReference>
<evidence type="ECO:0000259" key="2">
    <source>
        <dbReference type="PROSITE" id="PS50822"/>
    </source>
</evidence>
<dbReference type="Pfam" id="PF02170">
    <property type="entry name" value="PAZ"/>
    <property type="match status" value="1"/>
</dbReference>
<accession>A0A164ZCI4</accession>
<dbReference type="InterPro" id="IPR003165">
    <property type="entry name" value="Piwi"/>
</dbReference>
<dbReference type="InterPro" id="IPR032474">
    <property type="entry name" value="Argonaute_N"/>
</dbReference>
<dbReference type="Gene3D" id="3.40.50.2300">
    <property type="match status" value="1"/>
</dbReference>
<dbReference type="InterPro" id="IPR014811">
    <property type="entry name" value="ArgoL1"/>
</dbReference>
<dbReference type="SMART" id="SM01163">
    <property type="entry name" value="DUF1785"/>
    <property type="match status" value="1"/>
</dbReference>
<keyword evidence="4" id="KW-1185">Reference proteome</keyword>
<sequence length="897" mass="99680">MPPRIAPRGAGGGPRAAQARVADHVTTIGVRRPEPGKAGTPMEVITNHFRVKIPDTIIHHYDVVISPSQDFPIRLNMELVTRLQTVVAKEIFTPRAVYDGRKNLFAARELPFGPGVKSREFEFPLNVRPSDAKDPRGPKLFKITLTKVAEINPEVLIRFLQGKQSHDNMVLTAITALNVIIRMEPTLKYPFNVRSFFTDKETKSIGGGIDLWRGYFQSVRPARDTMLINIDISTGAMFKPGPLLNLCADFLRKGNRPPPTPAQLAPRAGFPDRERLRLQRFLFGVRVTVVTDSAESGPRAPRVIKKISEAGANDLMFELREGRRLSVASYYRETYNKSLKYPDLPCVLVGSGAWIPLEICVVPKGQIMRKQVPSELTKDVLDFATKQPQERLNSIRNGLSVLAYEKSEYVKHFGMKLESEDPMKIKSRVLAPPTLKYGPGSRQPTIMPRDGSWNMVDKKFYQPAKVEGWIIVIYENQGRFGDAKVRGLIDGLVRGCEEVGISGMDRNPVVRWENGQGNVIEQLKAAGLAMKTAQNRFPGLIVAILPDGGNDIYTKIKHFGDVMTGVTTQCLKSAKAAGARPQYFANVCLKLNVKLGGINTIPDARSVPFLSDVNNPTVVIGADVIHPAPGSQGRPSFTSVVASVDSSTSKYIATTRVQTSRQEIIEDLQEMCKYVIDMSCKYRKNVEKKSIIFPKRIIFYRDGVSEGQFRTVLDEEIPKIKAACRELGMKDLPKITVVVVGKRHHVRFFPMAPSQGDKSGNCRAGTVVDTDVSHPTEFDFYLLSHGGLLGTSRPAHYSVLYDENGFSSDGMQQLSFALCHVYARATRSVSIPAPVYYADIVCSRAKNHYAPGQHGFEFDDSGTAAMSDPAQQQKTLQEFKSRFMPLHTSTALKMYFS</sequence>
<dbReference type="SMART" id="SM00950">
    <property type="entry name" value="Piwi"/>
    <property type="match status" value="1"/>
</dbReference>
<dbReference type="InterPro" id="IPR003100">
    <property type="entry name" value="PAZ_dom"/>
</dbReference>
<dbReference type="PROSITE" id="PS50822">
    <property type="entry name" value="PIWI"/>
    <property type="match status" value="1"/>
</dbReference>
<dbReference type="Pfam" id="PF16486">
    <property type="entry name" value="ArgoN"/>
    <property type="match status" value="1"/>
</dbReference>
<dbReference type="OrthoDB" id="10252740at2759"/>
<dbReference type="GO" id="GO:0003723">
    <property type="term" value="F:RNA binding"/>
    <property type="evidence" value="ECO:0007669"/>
    <property type="project" value="InterPro"/>
</dbReference>
<evidence type="ECO:0000313" key="3">
    <source>
        <dbReference type="EMBL" id="KZS97613.1"/>
    </source>
</evidence>
<dbReference type="InterPro" id="IPR036397">
    <property type="entry name" value="RNaseH_sf"/>
</dbReference>
<dbReference type="EMBL" id="KV419396">
    <property type="protein sequence ID" value="KZS97613.1"/>
    <property type="molecule type" value="Genomic_DNA"/>
</dbReference>
<dbReference type="Gene3D" id="2.170.260.10">
    <property type="entry name" value="paz domain"/>
    <property type="match status" value="1"/>
</dbReference>
<dbReference type="Gene3D" id="3.30.420.10">
    <property type="entry name" value="Ribonuclease H-like superfamily/Ribonuclease H"/>
    <property type="match status" value="1"/>
</dbReference>
<feature type="domain" description="PAZ" evidence="1">
    <location>
        <begin position="246"/>
        <end position="364"/>
    </location>
</feature>
<dbReference type="SUPFAM" id="SSF101690">
    <property type="entry name" value="PAZ domain"/>
    <property type="match status" value="2"/>
</dbReference>
<dbReference type="PANTHER" id="PTHR22891">
    <property type="entry name" value="EUKARYOTIC TRANSLATION INITIATION FACTOR 2C"/>
    <property type="match status" value="1"/>
</dbReference>
<dbReference type="InterPro" id="IPR032472">
    <property type="entry name" value="ArgoL2"/>
</dbReference>
<dbReference type="Pfam" id="PF02171">
    <property type="entry name" value="Piwi"/>
    <property type="match status" value="1"/>
</dbReference>
<proteinExistence type="predicted"/>
<reference evidence="3 4" key="1">
    <citation type="journal article" date="2016" name="Mol. Biol. Evol.">
        <title>Comparative Genomics of Early-Diverging Mushroom-Forming Fungi Provides Insights into the Origins of Lignocellulose Decay Capabilities.</title>
        <authorList>
            <person name="Nagy L.G."/>
            <person name="Riley R."/>
            <person name="Tritt A."/>
            <person name="Adam C."/>
            <person name="Daum C."/>
            <person name="Floudas D."/>
            <person name="Sun H."/>
            <person name="Yadav J.S."/>
            <person name="Pangilinan J."/>
            <person name="Larsson K.H."/>
            <person name="Matsuura K."/>
            <person name="Barry K."/>
            <person name="Labutti K."/>
            <person name="Kuo R."/>
            <person name="Ohm R.A."/>
            <person name="Bhattacharya S.S."/>
            <person name="Shirouzu T."/>
            <person name="Yoshinaga Y."/>
            <person name="Martin F.M."/>
            <person name="Grigoriev I.V."/>
            <person name="Hibbett D.S."/>
        </authorList>
    </citation>
    <scope>NUCLEOTIDE SEQUENCE [LARGE SCALE GENOMIC DNA]</scope>
    <source>
        <strain evidence="3 4">HHB9708</strain>
    </source>
</reference>
<dbReference type="CDD" id="cd04657">
    <property type="entry name" value="Piwi_ago-like"/>
    <property type="match status" value="1"/>
</dbReference>
<dbReference type="STRING" id="1314777.A0A164ZCI4"/>
<dbReference type="Proteomes" id="UP000076722">
    <property type="component" value="Unassembled WGS sequence"/>
</dbReference>
<dbReference type="Pfam" id="PF08699">
    <property type="entry name" value="ArgoL1"/>
    <property type="match status" value="1"/>
</dbReference>
<dbReference type="Pfam" id="PF16487">
    <property type="entry name" value="ArgoMid"/>
    <property type="match status" value="1"/>
</dbReference>
<feature type="domain" description="Piwi" evidence="2">
    <location>
        <begin position="540"/>
        <end position="850"/>
    </location>
</feature>
<dbReference type="SUPFAM" id="SSF53098">
    <property type="entry name" value="Ribonuclease H-like"/>
    <property type="match status" value="1"/>
</dbReference>
<name>A0A164ZCI4_9AGAM</name>
<dbReference type="InterPro" id="IPR032473">
    <property type="entry name" value="Argonaute_Mid_dom"/>
</dbReference>
<dbReference type="InterPro" id="IPR045246">
    <property type="entry name" value="Piwi_ago-like"/>
</dbReference>
<dbReference type="AlphaFoldDB" id="A0A164ZCI4"/>
<dbReference type="PROSITE" id="PS50821">
    <property type="entry name" value="PAZ"/>
    <property type="match status" value="1"/>
</dbReference>
<dbReference type="InterPro" id="IPR012337">
    <property type="entry name" value="RNaseH-like_sf"/>
</dbReference>
<dbReference type="Pfam" id="PF16488">
    <property type="entry name" value="ArgoL2"/>
    <property type="match status" value="1"/>
</dbReference>
<evidence type="ECO:0000259" key="1">
    <source>
        <dbReference type="PROSITE" id="PS50821"/>
    </source>
</evidence>
<gene>
    <name evidence="3" type="ORF">SISNIDRAFT_449156</name>
</gene>